<reference evidence="1 2" key="1">
    <citation type="journal article" date="2022" name="Nat. Plants">
        <title>Genomes of leafy and leafless Platanthera orchids illuminate the evolution of mycoheterotrophy.</title>
        <authorList>
            <person name="Li M.H."/>
            <person name="Liu K.W."/>
            <person name="Li Z."/>
            <person name="Lu H.C."/>
            <person name="Ye Q.L."/>
            <person name="Zhang D."/>
            <person name="Wang J.Y."/>
            <person name="Li Y.F."/>
            <person name="Zhong Z.M."/>
            <person name="Liu X."/>
            <person name="Yu X."/>
            <person name="Liu D.K."/>
            <person name="Tu X.D."/>
            <person name="Liu B."/>
            <person name="Hao Y."/>
            <person name="Liao X.Y."/>
            <person name="Jiang Y.T."/>
            <person name="Sun W.H."/>
            <person name="Chen J."/>
            <person name="Chen Y.Q."/>
            <person name="Ai Y."/>
            <person name="Zhai J.W."/>
            <person name="Wu S.S."/>
            <person name="Zhou Z."/>
            <person name="Hsiao Y.Y."/>
            <person name="Wu W.L."/>
            <person name="Chen Y.Y."/>
            <person name="Lin Y.F."/>
            <person name="Hsu J.L."/>
            <person name="Li C.Y."/>
            <person name="Wang Z.W."/>
            <person name="Zhao X."/>
            <person name="Zhong W.Y."/>
            <person name="Ma X.K."/>
            <person name="Ma L."/>
            <person name="Huang J."/>
            <person name="Chen G.Z."/>
            <person name="Huang M.Z."/>
            <person name="Huang L."/>
            <person name="Peng D.H."/>
            <person name="Luo Y.B."/>
            <person name="Zou S.Q."/>
            <person name="Chen S.P."/>
            <person name="Lan S."/>
            <person name="Tsai W.C."/>
            <person name="Van de Peer Y."/>
            <person name="Liu Z.J."/>
        </authorList>
    </citation>
    <scope>NUCLEOTIDE SEQUENCE [LARGE SCALE GENOMIC DNA]</scope>
    <source>
        <strain evidence="1">Lor288</strain>
    </source>
</reference>
<dbReference type="Proteomes" id="UP001412067">
    <property type="component" value="Unassembled WGS sequence"/>
</dbReference>
<accession>A0ABR2MU46</accession>
<sequence>MQPLLQQRITESCFGSFGWISKGQIPSLASKVVKIAIRIIGSYDHTMQMLTFRGFLPKISQYQLWSRSFSSEPGDKVAVDEPIAQIETDKVIFLVVISLVSLHRVCMVLRVSNTASSIFIQVTIDVVSPEAGVIEKEERLQENARGVISASSEEAVAGSVVIGGRRG</sequence>
<gene>
    <name evidence="1" type="ORF">KSP40_PGU011797</name>
</gene>
<evidence type="ECO:0000313" key="1">
    <source>
        <dbReference type="EMBL" id="KAK8967194.1"/>
    </source>
</evidence>
<keyword evidence="2" id="KW-1185">Reference proteome</keyword>
<dbReference type="EMBL" id="JBBWWR010000005">
    <property type="protein sequence ID" value="KAK8967194.1"/>
    <property type="molecule type" value="Genomic_DNA"/>
</dbReference>
<organism evidence="1 2">
    <name type="scientific">Platanthera guangdongensis</name>
    <dbReference type="NCBI Taxonomy" id="2320717"/>
    <lineage>
        <taxon>Eukaryota</taxon>
        <taxon>Viridiplantae</taxon>
        <taxon>Streptophyta</taxon>
        <taxon>Embryophyta</taxon>
        <taxon>Tracheophyta</taxon>
        <taxon>Spermatophyta</taxon>
        <taxon>Magnoliopsida</taxon>
        <taxon>Liliopsida</taxon>
        <taxon>Asparagales</taxon>
        <taxon>Orchidaceae</taxon>
        <taxon>Orchidoideae</taxon>
        <taxon>Orchideae</taxon>
        <taxon>Orchidinae</taxon>
        <taxon>Platanthera</taxon>
    </lineage>
</organism>
<dbReference type="Gene3D" id="2.40.50.100">
    <property type="match status" value="1"/>
</dbReference>
<evidence type="ECO:0000313" key="2">
    <source>
        <dbReference type="Proteomes" id="UP001412067"/>
    </source>
</evidence>
<proteinExistence type="predicted"/>
<comment type="caution">
    <text evidence="1">The sequence shown here is derived from an EMBL/GenBank/DDBJ whole genome shotgun (WGS) entry which is preliminary data.</text>
</comment>
<name>A0ABR2MU46_9ASPA</name>
<protein>
    <submittedName>
        <fullName evidence="1">Uncharacterized protein</fullName>
    </submittedName>
</protein>